<dbReference type="Proteomes" id="UP000663829">
    <property type="component" value="Unassembled WGS sequence"/>
</dbReference>
<sequence length="374" mass="41718">MLAPISGYDKKPLMSLEETVKPLLNILPELTLYIWVAMENSKHGLDGLISDESAAIHLYTMEWSGQKNSLYYLLNCALREIARQRLIPWSGYLKLLLTALFKLPPVEATVWRGVRADLSQEYVEGSFRTWWALSSCTNRIKVLESPSYIGNVGVRTLFSINCQNGKSIRTHSYFKKEDKILLMPGTCFEVVTEMNLAEGLHIIHLQEKEPPVQLLTSPFALATNVSQNSSTLADADDIATPEKNILGNLSTRAEVSFTPEIISTEVIREDAPIIQSVEEPINTPPFVGYSTKELSLVNTSFGSSDAKNTEPKFLPRISLSPKFQLALLCTGDNCQLADELKSIFRNSFVTLSNVDICGKYIALMNAFQLVFIVS</sequence>
<dbReference type="EMBL" id="CAJNOQ010001381">
    <property type="protein sequence ID" value="CAF0890811.1"/>
    <property type="molecule type" value="Genomic_DNA"/>
</dbReference>
<dbReference type="Proteomes" id="UP000681722">
    <property type="component" value="Unassembled WGS sequence"/>
</dbReference>
<evidence type="ECO:0000313" key="8">
    <source>
        <dbReference type="EMBL" id="CAF0890811.1"/>
    </source>
</evidence>
<dbReference type="PROSITE" id="PS51996">
    <property type="entry name" value="TR_MART"/>
    <property type="match status" value="1"/>
</dbReference>
<evidence type="ECO:0000256" key="4">
    <source>
        <dbReference type="ARBA" id="ARBA00022695"/>
    </source>
</evidence>
<proteinExistence type="inferred from homology"/>
<dbReference type="Proteomes" id="UP000682733">
    <property type="component" value="Unassembled WGS sequence"/>
</dbReference>
<evidence type="ECO:0000256" key="1">
    <source>
        <dbReference type="ARBA" id="ARBA00009558"/>
    </source>
</evidence>
<keyword evidence="2 6" id="KW-0328">Glycosyltransferase</keyword>
<evidence type="ECO:0000313" key="10">
    <source>
        <dbReference type="EMBL" id="CAF3675161.1"/>
    </source>
</evidence>
<evidence type="ECO:0000256" key="3">
    <source>
        <dbReference type="ARBA" id="ARBA00022679"/>
    </source>
</evidence>
<accession>A0A813YZ29</accession>
<dbReference type="Pfam" id="PF01129">
    <property type="entry name" value="ART"/>
    <property type="match status" value="1"/>
</dbReference>
<evidence type="ECO:0000313" key="9">
    <source>
        <dbReference type="EMBL" id="CAF3538870.1"/>
    </source>
</evidence>
<dbReference type="EC" id="2.4.2.31" evidence="6"/>
<dbReference type="AlphaFoldDB" id="A0A813YZ29"/>
<comment type="caution">
    <text evidence="8">The sequence shown here is derived from an EMBL/GenBank/DDBJ whole genome shotgun (WGS) entry which is preliminary data.</text>
</comment>
<dbReference type="EMBL" id="CAJNOK010000525">
    <property type="protein sequence ID" value="CAF0759221.1"/>
    <property type="molecule type" value="Genomic_DNA"/>
</dbReference>
<evidence type="ECO:0000313" key="11">
    <source>
        <dbReference type="Proteomes" id="UP000663829"/>
    </source>
</evidence>
<keyword evidence="4" id="KW-0548">Nucleotidyltransferase</keyword>
<evidence type="ECO:0000256" key="5">
    <source>
        <dbReference type="ARBA" id="ARBA00047597"/>
    </source>
</evidence>
<dbReference type="InterPro" id="IPR000768">
    <property type="entry name" value="ART"/>
</dbReference>
<dbReference type="EMBL" id="CAJOBC010001381">
    <property type="protein sequence ID" value="CAF3675161.1"/>
    <property type="molecule type" value="Genomic_DNA"/>
</dbReference>
<organism evidence="8 11">
    <name type="scientific">Didymodactylos carnosus</name>
    <dbReference type="NCBI Taxonomy" id="1234261"/>
    <lineage>
        <taxon>Eukaryota</taxon>
        <taxon>Metazoa</taxon>
        <taxon>Spiralia</taxon>
        <taxon>Gnathifera</taxon>
        <taxon>Rotifera</taxon>
        <taxon>Eurotatoria</taxon>
        <taxon>Bdelloidea</taxon>
        <taxon>Philodinida</taxon>
        <taxon>Philodinidae</taxon>
        <taxon>Didymodactylos</taxon>
    </lineage>
</organism>
<comment type="similarity">
    <text evidence="1 6">Belongs to the Arg-specific ADP-ribosyltransferase family.</text>
</comment>
<dbReference type="SUPFAM" id="SSF56399">
    <property type="entry name" value="ADP-ribosylation"/>
    <property type="match status" value="1"/>
</dbReference>
<keyword evidence="11" id="KW-1185">Reference proteome</keyword>
<dbReference type="Proteomes" id="UP000677228">
    <property type="component" value="Unassembled WGS sequence"/>
</dbReference>
<evidence type="ECO:0000256" key="6">
    <source>
        <dbReference type="RuleBase" id="RU361228"/>
    </source>
</evidence>
<dbReference type="GO" id="GO:0106274">
    <property type="term" value="F:NAD+-protein-arginine ADP-ribosyltransferase activity"/>
    <property type="evidence" value="ECO:0007669"/>
    <property type="project" value="UniProtKB-EC"/>
</dbReference>
<dbReference type="EMBL" id="CAJOBA010000525">
    <property type="protein sequence ID" value="CAF3538870.1"/>
    <property type="molecule type" value="Genomic_DNA"/>
</dbReference>
<keyword evidence="3 6" id="KW-0808">Transferase</keyword>
<name>A0A813YZ29_9BILA</name>
<reference evidence="8" key="1">
    <citation type="submission" date="2021-02" db="EMBL/GenBank/DDBJ databases">
        <authorList>
            <person name="Nowell W R."/>
        </authorList>
    </citation>
    <scope>NUCLEOTIDE SEQUENCE</scope>
</reference>
<keyword evidence="6" id="KW-0521">NADP</keyword>
<gene>
    <name evidence="8" type="ORF">GPM918_LOCUS8112</name>
    <name evidence="7" type="ORF">OVA965_LOCUS2458</name>
    <name evidence="10" type="ORF">SRO942_LOCUS8112</name>
    <name evidence="9" type="ORF">TMI583_LOCUS2458</name>
</gene>
<protein>
    <recommendedName>
        <fullName evidence="6">NAD(P)(+)--arginine ADP-ribosyltransferase</fullName>
        <ecNumber evidence="6">2.4.2.31</ecNumber>
    </recommendedName>
    <alternativeName>
        <fullName evidence="6">Mono(ADP-ribosyl)transferase</fullName>
    </alternativeName>
</protein>
<dbReference type="Gene3D" id="3.90.176.10">
    <property type="entry name" value="Toxin ADP-ribosyltransferase, Chain A, domain 1"/>
    <property type="match status" value="1"/>
</dbReference>
<keyword evidence="6" id="KW-0520">NAD</keyword>
<evidence type="ECO:0000313" key="7">
    <source>
        <dbReference type="EMBL" id="CAF0759221.1"/>
    </source>
</evidence>
<dbReference type="GO" id="GO:0016779">
    <property type="term" value="F:nucleotidyltransferase activity"/>
    <property type="evidence" value="ECO:0007669"/>
    <property type="project" value="UniProtKB-KW"/>
</dbReference>
<dbReference type="OrthoDB" id="423533at2759"/>
<comment type="catalytic activity">
    <reaction evidence="5 6">
        <text>L-arginyl-[protein] + NAD(+) = N(omega)-(ADP-D-ribosyl)-L-arginyl-[protein] + nicotinamide + H(+)</text>
        <dbReference type="Rhea" id="RHEA:19149"/>
        <dbReference type="Rhea" id="RHEA-COMP:10532"/>
        <dbReference type="Rhea" id="RHEA-COMP:15087"/>
        <dbReference type="ChEBI" id="CHEBI:15378"/>
        <dbReference type="ChEBI" id="CHEBI:17154"/>
        <dbReference type="ChEBI" id="CHEBI:29965"/>
        <dbReference type="ChEBI" id="CHEBI:57540"/>
        <dbReference type="ChEBI" id="CHEBI:142554"/>
        <dbReference type="EC" id="2.4.2.31"/>
    </reaction>
</comment>
<evidence type="ECO:0000256" key="2">
    <source>
        <dbReference type="ARBA" id="ARBA00022676"/>
    </source>
</evidence>